<feature type="transmembrane region" description="Helical" evidence="6">
    <location>
        <begin position="158"/>
        <end position="176"/>
    </location>
</feature>
<keyword evidence="2 6" id="KW-0812">Transmembrane</keyword>
<feature type="transmembrane region" description="Helical" evidence="6">
    <location>
        <begin position="268"/>
        <end position="292"/>
    </location>
</feature>
<dbReference type="SUPFAM" id="SSF103473">
    <property type="entry name" value="MFS general substrate transporter"/>
    <property type="match status" value="1"/>
</dbReference>
<feature type="transmembrane region" description="Helical" evidence="6">
    <location>
        <begin position="442"/>
        <end position="461"/>
    </location>
</feature>
<dbReference type="GO" id="GO:0022857">
    <property type="term" value="F:transmembrane transporter activity"/>
    <property type="evidence" value="ECO:0007669"/>
    <property type="project" value="InterPro"/>
</dbReference>
<feature type="transmembrane region" description="Helical" evidence="6">
    <location>
        <begin position="69"/>
        <end position="86"/>
    </location>
</feature>
<feature type="transmembrane region" description="Helical" evidence="6">
    <location>
        <begin position="418"/>
        <end position="436"/>
    </location>
</feature>
<feature type="transmembrane region" description="Helical" evidence="6">
    <location>
        <begin position="328"/>
        <end position="347"/>
    </location>
</feature>
<dbReference type="GO" id="GO:0005886">
    <property type="term" value="C:plasma membrane"/>
    <property type="evidence" value="ECO:0007669"/>
    <property type="project" value="UniProtKB-SubCell"/>
</dbReference>
<dbReference type="InterPro" id="IPR020846">
    <property type="entry name" value="MFS_dom"/>
</dbReference>
<evidence type="ECO:0000256" key="3">
    <source>
        <dbReference type="ARBA" id="ARBA00022989"/>
    </source>
</evidence>
<feature type="transmembrane region" description="Helical" evidence="6">
    <location>
        <begin position="304"/>
        <end position="322"/>
    </location>
</feature>
<dbReference type="AlphaFoldDB" id="A0AAU8G0B6"/>
<dbReference type="InterPro" id="IPR051788">
    <property type="entry name" value="MFS_Transporter"/>
</dbReference>
<comment type="subcellular location">
    <subcellularLocation>
        <location evidence="1">Cell membrane</location>
        <topology evidence="1">Multi-pass membrane protein</topology>
    </subcellularLocation>
</comment>
<evidence type="ECO:0000259" key="7">
    <source>
        <dbReference type="PROSITE" id="PS50850"/>
    </source>
</evidence>
<sequence>MTRARIATTAAYAVQGFGFAVVLTSIPGYKERLGMGDDVVTLVVLGVCVLAGLGSALSGVVAARRGARAVVVGGLLLAAVAVAGIGTAPSWLLFFGAIGLYGLALGAVDAAMNMLGIDVERGHGRSLLASFYAANAAGGVLGALAVSGSALVGLGQPVALPLVALLVAAGAGWLALRLPDGGAAARAATFPDGTAGSARPHAAPSGTGRPEPSSVGSTREPGPAAALGTVPWVAAGTIALLGAGMLAFPVADSAVSSWSATFLRDVLAASAAAAPLGYAAYQAALIVSRLVGDGLVERLGRVRVVRLGGTLGALGFVAVAAAPAWPVAVLGLAATGLGLGVVAPLAFSAIGDRAREAVAAGSVSTGPATPGGHVEDAGGVDRVVEDVLVDVDAGGAPVEPPAGIVATVTDRAVARLNVFTYAGAVLGGVLTGVFATAHHLRVGFVVLAVLAAVSAVLAGAFRPARVALVSVSETTPPA</sequence>
<gene>
    <name evidence="8" type="ORF">ABRQ22_19460</name>
</gene>
<dbReference type="EMBL" id="CP159290">
    <property type="protein sequence ID" value="XCH29717.1"/>
    <property type="molecule type" value="Genomic_DNA"/>
</dbReference>
<keyword evidence="3 6" id="KW-1133">Transmembrane helix</keyword>
<feature type="transmembrane region" description="Helical" evidence="6">
    <location>
        <begin position="7"/>
        <end position="27"/>
    </location>
</feature>
<dbReference type="InterPro" id="IPR036259">
    <property type="entry name" value="MFS_trans_sf"/>
</dbReference>
<evidence type="ECO:0000256" key="4">
    <source>
        <dbReference type="ARBA" id="ARBA00023136"/>
    </source>
</evidence>
<evidence type="ECO:0000256" key="5">
    <source>
        <dbReference type="SAM" id="MobiDB-lite"/>
    </source>
</evidence>
<evidence type="ECO:0000313" key="8">
    <source>
        <dbReference type="EMBL" id="XCH29717.1"/>
    </source>
</evidence>
<dbReference type="PANTHER" id="PTHR23514:SF13">
    <property type="entry name" value="INNER MEMBRANE PROTEIN YBJJ"/>
    <property type="match status" value="1"/>
</dbReference>
<feature type="transmembrane region" description="Helical" evidence="6">
    <location>
        <begin position="127"/>
        <end position="152"/>
    </location>
</feature>
<evidence type="ECO:0000256" key="2">
    <source>
        <dbReference type="ARBA" id="ARBA00022692"/>
    </source>
</evidence>
<protein>
    <submittedName>
        <fullName evidence="8">MFS transporter</fullName>
    </submittedName>
</protein>
<accession>A0AAU8G0B6</accession>
<keyword evidence="4 6" id="KW-0472">Membrane</keyword>
<feature type="domain" description="Major facilitator superfamily (MFS) profile" evidence="7">
    <location>
        <begin position="4"/>
        <end position="466"/>
    </location>
</feature>
<proteinExistence type="predicted"/>
<feature type="transmembrane region" description="Helical" evidence="6">
    <location>
        <begin position="224"/>
        <end position="248"/>
    </location>
</feature>
<evidence type="ECO:0000256" key="6">
    <source>
        <dbReference type="SAM" id="Phobius"/>
    </source>
</evidence>
<dbReference type="Gene3D" id="1.20.1250.20">
    <property type="entry name" value="MFS general substrate transporter like domains"/>
    <property type="match status" value="2"/>
</dbReference>
<dbReference type="PANTHER" id="PTHR23514">
    <property type="entry name" value="BYPASS OF STOP CODON PROTEIN 6"/>
    <property type="match status" value="1"/>
</dbReference>
<dbReference type="RefSeq" id="WP_353707876.1">
    <property type="nucleotide sequence ID" value="NZ_CP159290.1"/>
</dbReference>
<feature type="transmembrane region" description="Helical" evidence="6">
    <location>
        <begin position="39"/>
        <end position="62"/>
    </location>
</feature>
<organism evidence="8">
    <name type="scientific">Cellulosimicrobium sp. ES-005</name>
    <dbReference type="NCBI Taxonomy" id="3163031"/>
    <lineage>
        <taxon>Bacteria</taxon>
        <taxon>Bacillati</taxon>
        <taxon>Actinomycetota</taxon>
        <taxon>Actinomycetes</taxon>
        <taxon>Micrococcales</taxon>
        <taxon>Promicromonosporaceae</taxon>
        <taxon>Cellulosimicrobium</taxon>
    </lineage>
</organism>
<reference evidence="8" key="1">
    <citation type="submission" date="2024-06" db="EMBL/GenBank/DDBJ databases">
        <title>Complete genome sequence of the cellulolytic actinobacterium, Cellulosimicrobium ES-005.</title>
        <authorList>
            <person name="Matthews C.T."/>
            <person name="Underwood K.D."/>
            <person name="Ghanchi K.M."/>
            <person name="Fields S.D."/>
            <person name="Gardner S.G."/>
        </authorList>
    </citation>
    <scope>NUCLEOTIDE SEQUENCE</scope>
    <source>
        <strain evidence="8">ES-005</strain>
    </source>
</reference>
<evidence type="ECO:0000256" key="1">
    <source>
        <dbReference type="ARBA" id="ARBA00004651"/>
    </source>
</evidence>
<dbReference type="PROSITE" id="PS50850">
    <property type="entry name" value="MFS"/>
    <property type="match status" value="1"/>
</dbReference>
<name>A0AAU8G0B6_9MICO</name>
<dbReference type="InterPro" id="IPR011701">
    <property type="entry name" value="MFS"/>
</dbReference>
<dbReference type="Pfam" id="PF07690">
    <property type="entry name" value="MFS_1"/>
    <property type="match status" value="1"/>
</dbReference>
<feature type="region of interest" description="Disordered" evidence="5">
    <location>
        <begin position="189"/>
        <end position="222"/>
    </location>
</feature>
<feature type="transmembrane region" description="Helical" evidence="6">
    <location>
        <begin position="92"/>
        <end position="115"/>
    </location>
</feature>